<dbReference type="InterPro" id="IPR008030">
    <property type="entry name" value="NmrA-like"/>
</dbReference>
<dbReference type="AlphaFoldDB" id="B8MRW5"/>
<dbReference type="InterPro" id="IPR036291">
    <property type="entry name" value="NAD(P)-bd_dom_sf"/>
</dbReference>
<dbReference type="GO" id="GO:0005634">
    <property type="term" value="C:nucleus"/>
    <property type="evidence" value="ECO:0007669"/>
    <property type="project" value="TreeGrafter"/>
</dbReference>
<dbReference type="Gene3D" id="3.40.50.720">
    <property type="entry name" value="NAD(P)-binding Rossmann-like Domain"/>
    <property type="match status" value="1"/>
</dbReference>
<evidence type="ECO:0000256" key="1">
    <source>
        <dbReference type="ARBA" id="ARBA00006328"/>
    </source>
</evidence>
<dbReference type="HOGENOM" id="CLU_1416044_0_0_1"/>
<reference evidence="5" key="1">
    <citation type="journal article" date="2015" name="Genome Announc.">
        <title>Genome sequence of the AIDS-associated pathogen Penicillium marneffei (ATCC18224) and its near taxonomic relative Talaromyces stipitatus (ATCC10500).</title>
        <authorList>
            <person name="Nierman W.C."/>
            <person name="Fedorova-Abrams N.D."/>
            <person name="Andrianopoulos A."/>
        </authorList>
    </citation>
    <scope>NUCLEOTIDE SEQUENCE [LARGE SCALE GENOMIC DNA]</scope>
    <source>
        <strain evidence="5">ATCC 10500 / CBS 375.48 / QM 6759 / NRRL 1006</strain>
    </source>
</reference>
<evidence type="ECO:0000313" key="5">
    <source>
        <dbReference type="Proteomes" id="UP000001745"/>
    </source>
</evidence>
<keyword evidence="5" id="KW-1185">Reference proteome</keyword>
<accession>B8MRW5</accession>
<dbReference type="PANTHER" id="PTHR42748">
    <property type="entry name" value="NITROGEN METABOLITE REPRESSION PROTEIN NMRA FAMILY MEMBER"/>
    <property type="match status" value="1"/>
</dbReference>
<protein>
    <submittedName>
        <fullName evidence="4">Hscarg dehydrogenase, putative</fullName>
    </submittedName>
</protein>
<evidence type="ECO:0000256" key="2">
    <source>
        <dbReference type="ARBA" id="ARBA00022857"/>
    </source>
</evidence>
<dbReference type="PANTHER" id="PTHR42748:SF31">
    <property type="entry name" value="NMRA-LIKE DOMAIN-CONTAINING PROTEIN-RELATED"/>
    <property type="match status" value="1"/>
</dbReference>
<proteinExistence type="inferred from homology"/>
<dbReference type="SUPFAM" id="SSF51735">
    <property type="entry name" value="NAD(P)-binding Rossmann-fold domains"/>
    <property type="match status" value="1"/>
</dbReference>
<sequence>MFKLITVFGATGNQGGSVIQAILADPVLSKEYKVRGITRDASKEPAKKLASQGVEMVAADLSSPTQLHSAIEGSHTVFLVTDFWATTDKDIEISQGKTVTDICKEIRVQHLIFSSLRGVTELTAGRLRNVAYFDSKAEIEEYMRNSGVPATFVLAGLCVGTPHIRTPADRFPHFHRLPNIVIIYLSRTSEKP</sequence>
<dbReference type="InParanoid" id="B8MRW5"/>
<keyword evidence="2" id="KW-0521">NADP</keyword>
<dbReference type="eggNOG" id="ENOG502QQEA">
    <property type="taxonomic scope" value="Eukaryota"/>
</dbReference>
<dbReference type="EMBL" id="EQ962659">
    <property type="protein sequence ID" value="EED13299.1"/>
    <property type="molecule type" value="Genomic_DNA"/>
</dbReference>
<dbReference type="OMA" id="CKEIRVQ"/>
<dbReference type="PhylomeDB" id="B8MRW5"/>
<comment type="similarity">
    <text evidence="1">Belongs to the NmrA-type oxidoreductase family.</text>
</comment>
<dbReference type="Proteomes" id="UP000001745">
    <property type="component" value="Unassembled WGS sequence"/>
</dbReference>
<evidence type="ECO:0000259" key="3">
    <source>
        <dbReference type="Pfam" id="PF05368"/>
    </source>
</evidence>
<dbReference type="OrthoDB" id="3358371at2759"/>
<name>B8MRW5_TALSN</name>
<dbReference type="GeneID" id="8108924"/>
<organism evidence="4 5">
    <name type="scientific">Talaromyces stipitatus (strain ATCC 10500 / CBS 375.48 / QM 6759 / NRRL 1006)</name>
    <name type="common">Penicillium stipitatum</name>
    <dbReference type="NCBI Taxonomy" id="441959"/>
    <lineage>
        <taxon>Eukaryota</taxon>
        <taxon>Fungi</taxon>
        <taxon>Dikarya</taxon>
        <taxon>Ascomycota</taxon>
        <taxon>Pezizomycotina</taxon>
        <taxon>Eurotiomycetes</taxon>
        <taxon>Eurotiomycetidae</taxon>
        <taxon>Eurotiales</taxon>
        <taxon>Trichocomaceae</taxon>
        <taxon>Talaromyces</taxon>
        <taxon>Talaromyces sect. Talaromyces</taxon>
    </lineage>
</organism>
<dbReference type="RefSeq" id="XP_002487410.1">
    <property type="nucleotide sequence ID" value="XM_002487365.1"/>
</dbReference>
<dbReference type="Pfam" id="PF05368">
    <property type="entry name" value="NmrA"/>
    <property type="match status" value="1"/>
</dbReference>
<gene>
    <name evidence="4" type="ORF">TSTA_057880</name>
</gene>
<dbReference type="InterPro" id="IPR051164">
    <property type="entry name" value="NmrA-like_oxidored"/>
</dbReference>
<feature type="domain" description="NmrA-like" evidence="3">
    <location>
        <begin position="3"/>
        <end position="156"/>
    </location>
</feature>
<dbReference type="STRING" id="441959.B8MRW5"/>
<evidence type="ECO:0000313" key="4">
    <source>
        <dbReference type="EMBL" id="EED13299.1"/>
    </source>
</evidence>
<dbReference type="VEuPathDB" id="FungiDB:TSTA_057880"/>